<dbReference type="Gene3D" id="6.10.140.2220">
    <property type="match status" value="1"/>
</dbReference>
<dbReference type="InterPro" id="IPR002893">
    <property type="entry name" value="Znf_MYND"/>
</dbReference>
<evidence type="ECO:0000256" key="6">
    <source>
        <dbReference type="ARBA" id="ARBA00022827"/>
    </source>
</evidence>
<evidence type="ECO:0000256" key="1">
    <source>
        <dbReference type="ARBA" id="ARBA00001974"/>
    </source>
</evidence>
<feature type="region of interest" description="Disordered" evidence="9">
    <location>
        <begin position="744"/>
        <end position="772"/>
    </location>
</feature>
<keyword evidence="7" id="KW-0862">Zinc</keyword>
<evidence type="ECO:0000256" key="7">
    <source>
        <dbReference type="ARBA" id="ARBA00022833"/>
    </source>
</evidence>
<keyword evidence="10" id="KW-0472">Membrane</keyword>
<dbReference type="PANTHER" id="PTHR42973:SF39">
    <property type="entry name" value="FAD-BINDING PCMH-TYPE DOMAIN-CONTAINING PROTEIN"/>
    <property type="match status" value="1"/>
</dbReference>
<dbReference type="Gene3D" id="3.30.43.10">
    <property type="entry name" value="Uridine Diphospho-n-acetylenolpyruvylglucosamine Reductase, domain 2"/>
    <property type="match status" value="1"/>
</dbReference>
<dbReference type="InterPro" id="IPR006094">
    <property type="entry name" value="Oxid_FAD_bind_N"/>
</dbReference>
<dbReference type="InterPro" id="IPR016167">
    <property type="entry name" value="FAD-bd_PCMH_sub1"/>
</dbReference>
<dbReference type="PROSITE" id="PS51387">
    <property type="entry name" value="FAD_PCMH"/>
    <property type="match status" value="1"/>
</dbReference>
<dbReference type="InterPro" id="IPR050416">
    <property type="entry name" value="FAD-linked_Oxidoreductase"/>
</dbReference>
<reference evidence="12" key="1">
    <citation type="submission" date="2023-06" db="EMBL/GenBank/DDBJ databases">
        <title>Survivors Of The Sea: Transcriptome response of Skeletonema marinoi to long-term dormancy.</title>
        <authorList>
            <person name="Pinder M.I.M."/>
            <person name="Kourtchenko O."/>
            <person name="Robertson E.K."/>
            <person name="Larsson T."/>
            <person name="Maumus F."/>
            <person name="Osuna-Cruz C.M."/>
            <person name="Vancaester E."/>
            <person name="Stenow R."/>
            <person name="Vandepoele K."/>
            <person name="Ploug H."/>
            <person name="Bruchert V."/>
            <person name="Godhe A."/>
            <person name="Topel M."/>
        </authorList>
    </citation>
    <scope>NUCLEOTIDE SEQUENCE</scope>
    <source>
        <strain evidence="12">R05AC</strain>
    </source>
</reference>
<evidence type="ECO:0000313" key="13">
    <source>
        <dbReference type="Proteomes" id="UP001224775"/>
    </source>
</evidence>
<dbReference type="Proteomes" id="UP001224775">
    <property type="component" value="Unassembled WGS sequence"/>
</dbReference>
<gene>
    <name evidence="12" type="ORF">QTG54_007987</name>
</gene>
<protein>
    <submittedName>
        <fullName evidence="12">FAD-binding domain-containing protein</fullName>
        <ecNumber evidence="12">1.-.-.-</ecNumber>
    </submittedName>
</protein>
<evidence type="ECO:0000259" key="11">
    <source>
        <dbReference type="PROSITE" id="PS51387"/>
    </source>
</evidence>
<comment type="caution">
    <text evidence="12">The sequence shown here is derived from an EMBL/GenBank/DDBJ whole genome shotgun (WGS) entry which is preliminary data.</text>
</comment>
<dbReference type="Pfam" id="PF01753">
    <property type="entry name" value="zf-MYND"/>
    <property type="match status" value="1"/>
</dbReference>
<evidence type="ECO:0000256" key="9">
    <source>
        <dbReference type="SAM" id="MobiDB-lite"/>
    </source>
</evidence>
<name>A0AAD9DD16_9STRA</name>
<comment type="cofactor">
    <cofactor evidence="1">
        <name>FAD</name>
        <dbReference type="ChEBI" id="CHEBI:57692"/>
    </cofactor>
</comment>
<dbReference type="GO" id="GO:0016491">
    <property type="term" value="F:oxidoreductase activity"/>
    <property type="evidence" value="ECO:0007669"/>
    <property type="project" value="UniProtKB-KW"/>
</dbReference>
<feature type="transmembrane region" description="Helical" evidence="10">
    <location>
        <begin position="776"/>
        <end position="795"/>
    </location>
</feature>
<keyword evidence="13" id="KW-1185">Reference proteome</keyword>
<keyword evidence="5" id="KW-0863">Zinc-finger</keyword>
<evidence type="ECO:0000256" key="4">
    <source>
        <dbReference type="ARBA" id="ARBA00022723"/>
    </source>
</evidence>
<dbReference type="GO" id="GO:0008270">
    <property type="term" value="F:zinc ion binding"/>
    <property type="evidence" value="ECO:0007669"/>
    <property type="project" value="UniProtKB-KW"/>
</dbReference>
<dbReference type="SUPFAM" id="SSF56176">
    <property type="entry name" value="FAD-binding/transporter-associated domain-like"/>
    <property type="match status" value="1"/>
</dbReference>
<dbReference type="PANTHER" id="PTHR42973">
    <property type="entry name" value="BINDING OXIDOREDUCTASE, PUTATIVE (AFU_ORTHOLOGUE AFUA_1G17690)-RELATED"/>
    <property type="match status" value="1"/>
</dbReference>
<proteinExistence type="inferred from homology"/>
<sequence length="798" mass="87330">MMCCCASCGATADDDISLKLCNGCKLVRYCGFKCQREHRVKQKKSAISREHVGIIIYFGRLLPRFLEPRNPSTADAASASPVSGWRSDLDWAALNSKLSSSASLIDTSYDDYAGECRPEFSEPWDSISNHALIDQPSGMCLPWLYLGWEMSWPRPSENGHLNQTADQAVQDLLINPPTDVESWLADPTNPSLNLPSKVLFPSIASDVVAAVNFAKEHGLEISVKNSGHSFQGASSKKNTLLLNMNRYTHYAPTGITDCDASILGSTVAEDLSTQPCLLSLAKNKSSLIRVGGGENFDKVYRAVIAANEEEGYKYHVVGGAAGTVSPMGWSWQGGLGGTTGGRLYGFGVDQVVQLEMVLPNGVHVKFGPTDWEDASAEGFTVPRTKVVSGVCRSNPDEHDEENWVWQSCPEDFDIDFNDMWFAVRGGGGGTWGVVTSVYLQLHDYLPFKSYLFNNPPFRTEKCTAIFPQFAEFVAHYMSAPSLLNVTKERSHACGCPDPRAGIYCHGEEDVMQAWTRFLDLNNSDPANVACLFSTAKLASHDNLPAPPGYAEFMISFAKNLRADRFPGKVPDDPPGKIGADLAGVLVPQSWLDEGEENRKTLQEYGTPYYYAFGGAAASGSDQANSLSQAHRNAAVMTRVSLDDLDDFWGNLFPQMFDVSDKTKFPPVFGSNHAGYLTAGPLKEDWTKPCPREWTFEERREKCISFQEAIYGTERLARLEAIKKAVDPQFIFNCVNCVGNNLPEASKSEDEKDEEPSPAEPEPLLGNSSDEPSGASFVSSFVAAISATAAAVYLLIHII</sequence>
<keyword evidence="10" id="KW-0812">Transmembrane</keyword>
<keyword evidence="4" id="KW-0479">Metal-binding</keyword>
<dbReference type="EC" id="1.-.-.-" evidence="12"/>
<organism evidence="12 13">
    <name type="scientific">Skeletonema marinoi</name>
    <dbReference type="NCBI Taxonomy" id="267567"/>
    <lineage>
        <taxon>Eukaryota</taxon>
        <taxon>Sar</taxon>
        <taxon>Stramenopiles</taxon>
        <taxon>Ochrophyta</taxon>
        <taxon>Bacillariophyta</taxon>
        <taxon>Coscinodiscophyceae</taxon>
        <taxon>Thalassiosirophycidae</taxon>
        <taxon>Thalassiosirales</taxon>
        <taxon>Skeletonemataceae</taxon>
        <taxon>Skeletonema</taxon>
        <taxon>Skeletonema marinoi-dohrnii complex</taxon>
    </lineage>
</organism>
<dbReference type="InterPro" id="IPR016166">
    <property type="entry name" value="FAD-bd_PCMH"/>
</dbReference>
<evidence type="ECO:0000256" key="3">
    <source>
        <dbReference type="ARBA" id="ARBA00022630"/>
    </source>
</evidence>
<dbReference type="InterPro" id="IPR016169">
    <property type="entry name" value="FAD-bd_PCMH_sub2"/>
</dbReference>
<evidence type="ECO:0000256" key="10">
    <source>
        <dbReference type="SAM" id="Phobius"/>
    </source>
</evidence>
<dbReference type="EMBL" id="JATAAI010000013">
    <property type="protein sequence ID" value="KAK1741509.1"/>
    <property type="molecule type" value="Genomic_DNA"/>
</dbReference>
<dbReference type="Pfam" id="PF01565">
    <property type="entry name" value="FAD_binding_4"/>
    <property type="match status" value="1"/>
</dbReference>
<dbReference type="GO" id="GO:0071949">
    <property type="term" value="F:FAD binding"/>
    <property type="evidence" value="ECO:0007669"/>
    <property type="project" value="InterPro"/>
</dbReference>
<evidence type="ECO:0000256" key="5">
    <source>
        <dbReference type="ARBA" id="ARBA00022771"/>
    </source>
</evidence>
<dbReference type="AlphaFoldDB" id="A0AAD9DD16"/>
<keyword evidence="6" id="KW-0274">FAD</keyword>
<keyword evidence="3" id="KW-0285">Flavoprotein</keyword>
<keyword evidence="10" id="KW-1133">Transmembrane helix</keyword>
<comment type="similarity">
    <text evidence="2">Belongs to the oxygen-dependent FAD-linked oxidoreductase family.</text>
</comment>
<dbReference type="InterPro" id="IPR036318">
    <property type="entry name" value="FAD-bd_PCMH-like_sf"/>
</dbReference>
<feature type="domain" description="FAD-binding PCMH-type" evidence="11">
    <location>
        <begin position="191"/>
        <end position="444"/>
    </location>
</feature>
<evidence type="ECO:0000313" key="12">
    <source>
        <dbReference type="EMBL" id="KAK1741509.1"/>
    </source>
</evidence>
<keyword evidence="8 12" id="KW-0560">Oxidoreductase</keyword>
<accession>A0AAD9DD16</accession>
<evidence type="ECO:0000256" key="8">
    <source>
        <dbReference type="ARBA" id="ARBA00023002"/>
    </source>
</evidence>
<dbReference type="Gene3D" id="3.30.465.10">
    <property type="match status" value="1"/>
</dbReference>
<evidence type="ECO:0000256" key="2">
    <source>
        <dbReference type="ARBA" id="ARBA00005466"/>
    </source>
</evidence>